<sequence>MPPAKVGATIHKVRDLIFKNRNDIKNFCKIINRCSLNQSQRYVLYTVDSIYDGVHFDFAPSLEHTQTNSDVTAEVPIAQADTTLVNAPRTSDIDSKTIIRTLFKIPRAVYTPKFPDAVRPGPDFCALLDKELEKWDPANRSLQDVAKIVSDMHEMVEFISEHSIDVLVGPLRPSALRLLESYKHALLHDTRHSKVKILMLATELLHVLKIHSIDSEDLQAFILNMLTASPTMLKQCNVSTLEHLSRMKLPESIRSNFENVMQSHTTKYMSMNDWAAMFAMVSRTSDNRAIIDCFIHGYKILARNMRRDLGDEPDLKTVSTITLRNAVGAISTLHKRLRPSDPLYKNATRLLESLWPLVESRRSRFNPVDLINITGCYIRHHGEINPQVHNGGRNCLDILIQEIHRRSGDFLLRDWVSLFEVLDTARDVMVVNVLRSNPGNYYIKMATIQRAWIEDVATMLQQQPLEQLADNIYSLSFPQCATFCKHLVAAGCYTDALSATIERRCLALITDLKYHTSRHVLDFHFLQLQMVLPPHNPLRSVLQSNKSTRDMLSHLSSDSLLRLLDMSPICNLADTLLLLQQLTSRIEANALKPSAQTAVTIMNHALRYKDANLVNAVLAVSIPPILQLEETQKGFCKLLDLSKYALRLPKSGSDITPATALNDFILERAIANVPHLGLTHLDLLLQNLYRSTGGYSPELMEAILSHALEIDLLGISLSQVSSMISTLSKLGIRHDLLLDRLEQALLMSLIEDDGNRAADCLISVGTSLAHLGVRSQKLNELYENILDGSPVAISNWDYDSLSLSVRIGLVHAISVYGVVNDSLEKRFIQLVQQSESTIKNGNNSVSFAKVDPETYRKLYDIYISLLVTGPPGMDTNAIQSEFLLEHLPCYHWFRQQEGFLADFKQSPRYSQLKGALRQLGLDNAEPRVTEAYFVHMVLDSPDCEAVLGAGNKIVYFVPPEDELVWWTPRSEESQVANKAEPHQHIIGQSNRVIDHLQRSGWVVVPVFLRLWDSLESDARLELVANLLRIKSVQL</sequence>
<organism evidence="1 2">
    <name type="scientific">Babesia ovis</name>
    <dbReference type="NCBI Taxonomy" id="5869"/>
    <lineage>
        <taxon>Eukaryota</taxon>
        <taxon>Sar</taxon>
        <taxon>Alveolata</taxon>
        <taxon>Apicomplexa</taxon>
        <taxon>Aconoidasida</taxon>
        <taxon>Piroplasmida</taxon>
        <taxon>Babesiidae</taxon>
        <taxon>Babesia</taxon>
    </lineage>
</organism>
<evidence type="ECO:0000313" key="2">
    <source>
        <dbReference type="Proteomes" id="UP001057455"/>
    </source>
</evidence>
<protein>
    <recommendedName>
        <fullName evidence="3">RAP domain-containing protein</fullName>
    </recommendedName>
</protein>
<evidence type="ECO:0008006" key="3">
    <source>
        <dbReference type="Google" id="ProtNLM"/>
    </source>
</evidence>
<dbReference type="AlphaFoldDB" id="A0A9W5TCE4"/>
<evidence type="ECO:0000313" key="1">
    <source>
        <dbReference type="EMBL" id="GFE54920.1"/>
    </source>
</evidence>
<accession>A0A9W5TCE4</accession>
<gene>
    <name evidence="1" type="ORF">BaOVIS_023240</name>
</gene>
<dbReference type="EMBL" id="BLIY01000017">
    <property type="protein sequence ID" value="GFE54920.1"/>
    <property type="molecule type" value="Genomic_DNA"/>
</dbReference>
<comment type="caution">
    <text evidence="1">The sequence shown here is derived from an EMBL/GenBank/DDBJ whole genome shotgun (WGS) entry which is preliminary data.</text>
</comment>
<name>A0A9W5TCE4_BABOV</name>
<dbReference type="OrthoDB" id="363744at2759"/>
<dbReference type="Proteomes" id="UP001057455">
    <property type="component" value="Unassembled WGS sequence"/>
</dbReference>
<reference evidence="1" key="1">
    <citation type="submission" date="2019-12" db="EMBL/GenBank/DDBJ databases">
        <title>Genome sequence of Babesia ovis.</title>
        <authorList>
            <person name="Yamagishi J."/>
            <person name="Sevinc F."/>
            <person name="Xuan X."/>
        </authorList>
    </citation>
    <scope>NUCLEOTIDE SEQUENCE</scope>
    <source>
        <strain evidence="1">Selcuk</strain>
    </source>
</reference>
<keyword evidence="2" id="KW-1185">Reference proteome</keyword>
<proteinExistence type="predicted"/>